<dbReference type="STRING" id="691883.A0A058ZH45"/>
<evidence type="ECO:0000256" key="5">
    <source>
        <dbReference type="RuleBase" id="RU003925"/>
    </source>
</evidence>
<dbReference type="NCBIfam" id="TIGR00231">
    <property type="entry name" value="small_GTP"/>
    <property type="match status" value="1"/>
</dbReference>
<feature type="binding site" evidence="3">
    <location>
        <position position="69"/>
    </location>
    <ligand>
        <name>GTP</name>
        <dbReference type="ChEBI" id="CHEBI:37565"/>
    </ligand>
</feature>
<dbReference type="SUPFAM" id="SSF52540">
    <property type="entry name" value="P-loop containing nucleoside triphosphate hydrolases"/>
    <property type="match status" value="1"/>
</dbReference>
<feature type="binding site" evidence="3">
    <location>
        <begin position="23"/>
        <end position="30"/>
    </location>
    <ligand>
        <name>GTP</name>
        <dbReference type="ChEBI" id="CHEBI:37565"/>
    </ligand>
</feature>
<reference evidence="6" key="1">
    <citation type="submission" date="2013-04" db="EMBL/GenBank/DDBJ databases">
        <title>The Genome Sequence of Fonticula alba ATCC 38817.</title>
        <authorList>
            <consortium name="The Broad Institute Genomics Platform"/>
            <person name="Russ C."/>
            <person name="Cuomo C."/>
            <person name="Burger G."/>
            <person name="Gray M.W."/>
            <person name="Holland P.W.H."/>
            <person name="King N."/>
            <person name="Lang F.B.F."/>
            <person name="Roger A.J."/>
            <person name="Ruiz-Trillo I."/>
            <person name="Brown M."/>
            <person name="Walker B."/>
            <person name="Young S."/>
            <person name="Zeng Q."/>
            <person name="Gargeya S."/>
            <person name="Fitzgerald M."/>
            <person name="Haas B."/>
            <person name="Abouelleil A."/>
            <person name="Allen A.W."/>
            <person name="Alvarado L."/>
            <person name="Arachchi H.M."/>
            <person name="Berlin A.M."/>
            <person name="Chapman S.B."/>
            <person name="Gainer-Dewar J."/>
            <person name="Goldberg J."/>
            <person name="Griggs A."/>
            <person name="Gujja S."/>
            <person name="Hansen M."/>
            <person name="Howarth C."/>
            <person name="Imamovic A."/>
            <person name="Ireland A."/>
            <person name="Larimer J."/>
            <person name="McCowan C."/>
            <person name="Murphy C."/>
            <person name="Pearson M."/>
            <person name="Poon T.W."/>
            <person name="Priest M."/>
            <person name="Roberts A."/>
            <person name="Saif S."/>
            <person name="Shea T."/>
            <person name="Sisk P."/>
            <person name="Sykes S."/>
            <person name="Wortman J."/>
            <person name="Nusbaum C."/>
            <person name="Birren B."/>
        </authorList>
    </citation>
    <scope>NUCLEOTIDE SEQUENCE [LARGE SCALE GENOMIC DNA]</scope>
    <source>
        <strain evidence="6">ATCC 38817</strain>
    </source>
</reference>
<dbReference type="PRINTS" id="PR00328">
    <property type="entry name" value="SAR1GTPBP"/>
</dbReference>
<dbReference type="PANTHER" id="PTHR45697">
    <property type="entry name" value="ADP-RIBOSYLATION FACTOR-LIKE PROTEIN 2-RELATED"/>
    <property type="match status" value="1"/>
</dbReference>
<dbReference type="AlphaFoldDB" id="A0A058ZH45"/>
<dbReference type="InterPro" id="IPR005225">
    <property type="entry name" value="Small_GTP-bd"/>
</dbReference>
<feature type="binding site" evidence="4">
    <location>
        <position position="47"/>
    </location>
    <ligand>
        <name>Mg(2+)</name>
        <dbReference type="ChEBI" id="CHEBI:18420"/>
    </ligand>
</feature>
<dbReference type="EMBL" id="KB932201">
    <property type="protein sequence ID" value="KCV73286.1"/>
    <property type="molecule type" value="Genomic_DNA"/>
</dbReference>
<evidence type="ECO:0008006" key="8">
    <source>
        <dbReference type="Google" id="ProtNLM"/>
    </source>
</evidence>
<dbReference type="SMART" id="SM00178">
    <property type="entry name" value="SAR"/>
    <property type="match status" value="1"/>
</dbReference>
<keyword evidence="7" id="KW-1185">Reference proteome</keyword>
<evidence type="ECO:0000313" key="6">
    <source>
        <dbReference type="EMBL" id="KCV73286.1"/>
    </source>
</evidence>
<name>A0A058ZH45_FONAL</name>
<dbReference type="GO" id="GO:0003924">
    <property type="term" value="F:GTPase activity"/>
    <property type="evidence" value="ECO:0007669"/>
    <property type="project" value="InterPro"/>
</dbReference>
<comment type="similarity">
    <text evidence="5">Belongs to the small GTPase superfamily. Arf family.</text>
</comment>
<sequence>MGFNTFLSKQQQKEQEICVLVLGLDNAGKTTVTHALLGSDTAGIEPTFGFNIRSHEIDGFTLNIWDVGGQRTLRSFWRNYFYAAEALVWVVDASDPRRLADCRSELSSILQEESQICTTLLILANKQDMPGALPPERVAAELGLGEAPTAPPPGHPAELPGPRPQRQWAIFGCSAHTPAGQQQIQQAFRWLVAEVASRVSLPK</sequence>
<proteinExistence type="inferred from homology"/>
<keyword evidence="2 3" id="KW-0342">GTP-binding</keyword>
<dbReference type="GeneID" id="20525552"/>
<dbReference type="PROSITE" id="PS51417">
    <property type="entry name" value="ARF"/>
    <property type="match status" value="1"/>
</dbReference>
<accession>A0A058ZH45</accession>
<dbReference type="OrthoDB" id="2011769at2759"/>
<organism evidence="6">
    <name type="scientific">Fonticula alba</name>
    <name type="common">Slime mold</name>
    <dbReference type="NCBI Taxonomy" id="691883"/>
    <lineage>
        <taxon>Eukaryota</taxon>
        <taxon>Rotosphaerida</taxon>
        <taxon>Fonticulaceae</taxon>
        <taxon>Fonticula</taxon>
    </lineage>
</organism>
<evidence type="ECO:0000256" key="1">
    <source>
        <dbReference type="ARBA" id="ARBA00022741"/>
    </source>
</evidence>
<dbReference type="GO" id="GO:0005525">
    <property type="term" value="F:GTP binding"/>
    <property type="evidence" value="ECO:0007669"/>
    <property type="project" value="UniProtKB-KW"/>
</dbReference>
<protein>
    <recommendedName>
        <fullName evidence="8">ADP-ribosylation factor-like protein 2</fullName>
    </recommendedName>
</protein>
<dbReference type="InterPro" id="IPR006689">
    <property type="entry name" value="Small_GTPase_ARF/SAR"/>
</dbReference>
<gene>
    <name evidence="6" type="ORF">H696_00827</name>
</gene>
<evidence type="ECO:0000256" key="3">
    <source>
        <dbReference type="PIRSR" id="PIRSR606689-1"/>
    </source>
</evidence>
<dbReference type="RefSeq" id="XP_009492987.1">
    <property type="nucleotide sequence ID" value="XM_009494712.1"/>
</dbReference>
<dbReference type="OMA" id="KTHHWQI"/>
<dbReference type="GO" id="GO:0046872">
    <property type="term" value="F:metal ion binding"/>
    <property type="evidence" value="ECO:0007669"/>
    <property type="project" value="UniProtKB-KW"/>
</dbReference>
<dbReference type="Pfam" id="PF00025">
    <property type="entry name" value="Arf"/>
    <property type="match status" value="1"/>
</dbReference>
<evidence type="ECO:0000256" key="4">
    <source>
        <dbReference type="PIRSR" id="PIRSR606689-2"/>
    </source>
</evidence>
<keyword evidence="4" id="KW-0460">Magnesium</keyword>
<feature type="binding site" evidence="3">
    <location>
        <begin position="125"/>
        <end position="128"/>
    </location>
    <ligand>
        <name>GTP</name>
        <dbReference type="ChEBI" id="CHEBI:37565"/>
    </ligand>
</feature>
<dbReference type="InterPro" id="IPR027417">
    <property type="entry name" value="P-loop_NTPase"/>
</dbReference>
<dbReference type="eggNOG" id="KOG0073">
    <property type="taxonomic scope" value="Eukaryota"/>
</dbReference>
<dbReference type="SMART" id="SM00177">
    <property type="entry name" value="ARF"/>
    <property type="match status" value="1"/>
</dbReference>
<evidence type="ECO:0000256" key="2">
    <source>
        <dbReference type="ARBA" id="ARBA00023134"/>
    </source>
</evidence>
<feature type="binding site" evidence="4">
    <location>
        <position position="30"/>
    </location>
    <ligand>
        <name>Mg(2+)</name>
        <dbReference type="ChEBI" id="CHEBI:18420"/>
    </ligand>
</feature>
<dbReference type="InterPro" id="IPR044612">
    <property type="entry name" value="ARL2/3"/>
</dbReference>
<dbReference type="Proteomes" id="UP000030693">
    <property type="component" value="Unassembled WGS sequence"/>
</dbReference>
<keyword evidence="4" id="KW-0479">Metal-binding</keyword>
<keyword evidence="1 3" id="KW-0547">Nucleotide-binding</keyword>
<dbReference type="Gene3D" id="3.40.50.300">
    <property type="entry name" value="P-loop containing nucleotide triphosphate hydrolases"/>
    <property type="match status" value="1"/>
</dbReference>
<evidence type="ECO:0000313" key="7">
    <source>
        <dbReference type="Proteomes" id="UP000030693"/>
    </source>
</evidence>